<sequence>MVAGLGINTTLIGLQLQRVHDQSPIFSKSFLTLGSRLEISKSKFEFIASQGLFSNFNRLKIKDTSFGIVKSITLNGDAVYTNRFFGDSLDMSGHYIYFEGCYFYKSATTTQQIVASKVEMTQCFVNSSKLLFRSANVSIRNSFIKSYRLEVSYNEYFSCSNVNYVLQQLIFSSAQTSKSNYDNCNISKLTTEIISPVYGNLAMNHLVISEMNSTYGLKFPKLDSPYFQYLTIQDSTFKSCAIRSSISLNIENLAVFNTKTGGQFFDADGLKLNVNGFYCDCDVDTTDMQIEGTNLRTLSEEMPKHVPRITLVPDPQFLDYRLDKEKTIRFVRY</sequence>
<keyword evidence="2" id="KW-1185">Reference proteome</keyword>
<dbReference type="InParanoid" id="A2DI80"/>
<evidence type="ECO:0000313" key="1">
    <source>
        <dbReference type="EMBL" id="EAY19876.1"/>
    </source>
</evidence>
<dbReference type="VEuPathDB" id="TrichDB:TVAGG3_0712310"/>
<dbReference type="AlphaFoldDB" id="A2DI80"/>
<dbReference type="RefSeq" id="XP_001580862.1">
    <property type="nucleotide sequence ID" value="XM_001580812.1"/>
</dbReference>
<reference evidence="1" key="1">
    <citation type="submission" date="2006-10" db="EMBL/GenBank/DDBJ databases">
        <authorList>
            <person name="Amadeo P."/>
            <person name="Zhao Q."/>
            <person name="Wortman J."/>
            <person name="Fraser-Liggett C."/>
            <person name="Carlton J."/>
        </authorList>
    </citation>
    <scope>NUCLEOTIDE SEQUENCE</scope>
    <source>
        <strain evidence="1">G3</strain>
    </source>
</reference>
<reference evidence="1" key="2">
    <citation type="journal article" date="2007" name="Science">
        <title>Draft genome sequence of the sexually transmitted pathogen Trichomonas vaginalis.</title>
        <authorList>
            <person name="Carlton J.M."/>
            <person name="Hirt R.P."/>
            <person name="Silva J.C."/>
            <person name="Delcher A.L."/>
            <person name="Schatz M."/>
            <person name="Zhao Q."/>
            <person name="Wortman J.R."/>
            <person name="Bidwell S.L."/>
            <person name="Alsmark U.C.M."/>
            <person name="Besteiro S."/>
            <person name="Sicheritz-Ponten T."/>
            <person name="Noel C.J."/>
            <person name="Dacks J.B."/>
            <person name="Foster P.G."/>
            <person name="Simillion C."/>
            <person name="Van de Peer Y."/>
            <person name="Miranda-Saavedra D."/>
            <person name="Barton G.J."/>
            <person name="Westrop G.D."/>
            <person name="Mueller S."/>
            <person name="Dessi D."/>
            <person name="Fiori P.L."/>
            <person name="Ren Q."/>
            <person name="Paulsen I."/>
            <person name="Zhang H."/>
            <person name="Bastida-Corcuera F.D."/>
            <person name="Simoes-Barbosa A."/>
            <person name="Brown M.T."/>
            <person name="Hayes R.D."/>
            <person name="Mukherjee M."/>
            <person name="Okumura C.Y."/>
            <person name="Schneider R."/>
            <person name="Smith A.J."/>
            <person name="Vanacova S."/>
            <person name="Villalvazo M."/>
            <person name="Haas B.J."/>
            <person name="Pertea M."/>
            <person name="Feldblyum T.V."/>
            <person name="Utterback T.R."/>
            <person name="Shu C.L."/>
            <person name="Osoegawa K."/>
            <person name="de Jong P.J."/>
            <person name="Hrdy I."/>
            <person name="Horvathova L."/>
            <person name="Zubacova Z."/>
            <person name="Dolezal P."/>
            <person name="Malik S.B."/>
            <person name="Logsdon J.M. Jr."/>
            <person name="Henze K."/>
            <person name="Gupta A."/>
            <person name="Wang C.C."/>
            <person name="Dunne R.L."/>
            <person name="Upcroft J.A."/>
            <person name="Upcroft P."/>
            <person name="White O."/>
            <person name="Salzberg S.L."/>
            <person name="Tang P."/>
            <person name="Chiu C.-H."/>
            <person name="Lee Y.-S."/>
            <person name="Embley T.M."/>
            <person name="Coombs G.H."/>
            <person name="Mottram J.C."/>
            <person name="Tachezy J."/>
            <person name="Fraser-Liggett C.M."/>
            <person name="Johnson P.J."/>
        </authorList>
    </citation>
    <scope>NUCLEOTIDE SEQUENCE [LARGE SCALE GENOMIC DNA]</scope>
    <source>
        <strain evidence="1">G3</strain>
    </source>
</reference>
<gene>
    <name evidence="1" type="ORF">TVAG_129840</name>
</gene>
<dbReference type="KEGG" id="tva:5465406"/>
<dbReference type="Proteomes" id="UP000001542">
    <property type="component" value="Unassembled WGS sequence"/>
</dbReference>
<name>A2DI80_TRIV3</name>
<dbReference type="VEuPathDB" id="TrichDB:TVAG_129840"/>
<dbReference type="EMBL" id="DS113203">
    <property type="protein sequence ID" value="EAY19876.1"/>
    <property type="molecule type" value="Genomic_DNA"/>
</dbReference>
<evidence type="ECO:0000313" key="2">
    <source>
        <dbReference type="Proteomes" id="UP000001542"/>
    </source>
</evidence>
<organism evidence="1 2">
    <name type="scientific">Trichomonas vaginalis (strain ATCC PRA-98 / G3)</name>
    <dbReference type="NCBI Taxonomy" id="412133"/>
    <lineage>
        <taxon>Eukaryota</taxon>
        <taxon>Metamonada</taxon>
        <taxon>Parabasalia</taxon>
        <taxon>Trichomonadida</taxon>
        <taxon>Trichomonadidae</taxon>
        <taxon>Trichomonas</taxon>
    </lineage>
</organism>
<accession>A2DI80</accession>
<protein>
    <submittedName>
        <fullName evidence="1">Uncharacterized protein</fullName>
    </submittedName>
</protein>
<proteinExistence type="predicted"/>